<evidence type="ECO:0000256" key="2">
    <source>
        <dbReference type="ARBA" id="ARBA00022692"/>
    </source>
</evidence>
<dbReference type="Gene3D" id="1.20.1070.10">
    <property type="entry name" value="Rhodopsin 7-helix transmembrane proteins"/>
    <property type="match status" value="1"/>
</dbReference>
<feature type="transmembrane region" description="Helical" evidence="5">
    <location>
        <begin position="147"/>
        <end position="173"/>
    </location>
</feature>
<dbReference type="SUPFAM" id="SSF81321">
    <property type="entry name" value="Family A G protein-coupled receptor-like"/>
    <property type="match status" value="1"/>
</dbReference>
<accession>A0A7S4R9A9</accession>
<protein>
    <recommendedName>
        <fullName evidence="7">G-protein coupled receptors family 1 profile domain-containing protein</fullName>
    </recommendedName>
</protein>
<keyword evidence="3 5" id="KW-1133">Transmembrane helix</keyword>
<evidence type="ECO:0000313" key="8">
    <source>
        <dbReference type="EMBL" id="CAE4605958.1"/>
    </source>
</evidence>
<evidence type="ECO:0000259" key="7">
    <source>
        <dbReference type="PROSITE" id="PS50262"/>
    </source>
</evidence>
<dbReference type="InterPro" id="IPR017452">
    <property type="entry name" value="GPCR_Rhodpsn_7TM"/>
</dbReference>
<sequence length="345" mass="38919">MSKLILLGLSVGDIMSSFFVHFVGSWAAPPSSGAYGASGTIATCTIQGFIGKWFAGTANYYNVSLSILFLLMVRYKWTEKDLKTWKAQFFLLYLPPILNLILSIYPLIDNGYNFGGLNNCFIQSVPLNCKSRGVDCERGEHMEFYNLWFSTLNLAATNVLLLIFIALLIWTVFQIERKNDRYLAAGMRTSRRNTKDTAIQGMLYILAFFLTYLPWYVLMIMKEAGQPYTMPLLVWTVCCVSSQGVFNAFVYFHKKLFAKLRCGNNSEGGNRLSFMAFRSSVFKTNTRMTENSSSHAVSTTRASGLDSIKEFENETAVSQILKSIDPITPKDCDVESGEQQKADMY</sequence>
<feature type="domain" description="G-protein coupled receptors family 1 profile" evidence="7">
    <location>
        <begin position="1"/>
        <end position="251"/>
    </location>
</feature>
<keyword evidence="6" id="KW-0732">Signal</keyword>
<evidence type="ECO:0000256" key="3">
    <source>
        <dbReference type="ARBA" id="ARBA00022989"/>
    </source>
</evidence>
<dbReference type="GO" id="GO:0007189">
    <property type="term" value="P:adenylate cyclase-activating G protein-coupled receptor signaling pathway"/>
    <property type="evidence" value="ECO:0007669"/>
    <property type="project" value="TreeGrafter"/>
</dbReference>
<comment type="subcellular location">
    <subcellularLocation>
        <location evidence="1">Membrane</location>
        <topology evidence="1">Multi-pass membrane protein</topology>
    </subcellularLocation>
</comment>
<gene>
    <name evidence="8" type="ORF">DBRI00130_LOCUS14262</name>
</gene>
<feature type="transmembrane region" description="Helical" evidence="5">
    <location>
        <begin position="232"/>
        <end position="252"/>
    </location>
</feature>
<feature type="transmembrane region" description="Helical" evidence="5">
    <location>
        <begin position="60"/>
        <end position="77"/>
    </location>
</feature>
<feature type="signal peptide" evidence="6">
    <location>
        <begin position="1"/>
        <end position="27"/>
    </location>
</feature>
<reference evidence="8" key="1">
    <citation type="submission" date="2021-01" db="EMBL/GenBank/DDBJ databases">
        <authorList>
            <person name="Corre E."/>
            <person name="Pelletier E."/>
            <person name="Niang G."/>
            <person name="Scheremetjew M."/>
            <person name="Finn R."/>
            <person name="Kale V."/>
            <person name="Holt S."/>
            <person name="Cochrane G."/>
            <person name="Meng A."/>
            <person name="Brown T."/>
            <person name="Cohen L."/>
        </authorList>
    </citation>
    <scope>NUCLEOTIDE SEQUENCE</scope>
    <source>
        <strain evidence="8">GSO104</strain>
    </source>
</reference>
<evidence type="ECO:0000256" key="6">
    <source>
        <dbReference type="SAM" id="SignalP"/>
    </source>
</evidence>
<feature type="transmembrane region" description="Helical" evidence="5">
    <location>
        <begin position="89"/>
        <end position="108"/>
    </location>
</feature>
<dbReference type="EMBL" id="HBNS01017843">
    <property type="protein sequence ID" value="CAE4605958.1"/>
    <property type="molecule type" value="Transcribed_RNA"/>
</dbReference>
<evidence type="ECO:0000256" key="5">
    <source>
        <dbReference type="SAM" id="Phobius"/>
    </source>
</evidence>
<dbReference type="GO" id="GO:0005886">
    <property type="term" value="C:plasma membrane"/>
    <property type="evidence" value="ECO:0007669"/>
    <property type="project" value="TreeGrafter"/>
</dbReference>
<evidence type="ECO:0000256" key="1">
    <source>
        <dbReference type="ARBA" id="ARBA00004141"/>
    </source>
</evidence>
<keyword evidence="4 5" id="KW-0472">Membrane</keyword>
<evidence type="ECO:0000256" key="4">
    <source>
        <dbReference type="ARBA" id="ARBA00023136"/>
    </source>
</evidence>
<dbReference type="PANTHER" id="PTHR23112">
    <property type="entry name" value="G PROTEIN-COUPLED RECEPTOR 157-RELATED"/>
    <property type="match status" value="1"/>
</dbReference>
<dbReference type="PROSITE" id="PS50262">
    <property type="entry name" value="G_PROTEIN_RECEP_F1_2"/>
    <property type="match status" value="1"/>
</dbReference>
<organism evidence="8">
    <name type="scientific">Ditylum brightwellii</name>
    <dbReference type="NCBI Taxonomy" id="49249"/>
    <lineage>
        <taxon>Eukaryota</taxon>
        <taxon>Sar</taxon>
        <taxon>Stramenopiles</taxon>
        <taxon>Ochrophyta</taxon>
        <taxon>Bacillariophyta</taxon>
        <taxon>Mediophyceae</taxon>
        <taxon>Lithodesmiophycidae</taxon>
        <taxon>Lithodesmiales</taxon>
        <taxon>Lithodesmiaceae</taxon>
        <taxon>Ditylum</taxon>
    </lineage>
</organism>
<keyword evidence="2 5" id="KW-0812">Transmembrane</keyword>
<dbReference type="AlphaFoldDB" id="A0A7S4R9A9"/>
<proteinExistence type="predicted"/>
<dbReference type="PANTHER" id="PTHR23112:SF0">
    <property type="entry name" value="TRANSMEMBRANE PROTEIN 116"/>
    <property type="match status" value="1"/>
</dbReference>
<dbReference type="GO" id="GO:0004930">
    <property type="term" value="F:G protein-coupled receptor activity"/>
    <property type="evidence" value="ECO:0007669"/>
    <property type="project" value="TreeGrafter"/>
</dbReference>
<feature type="chain" id="PRO_5030907276" description="G-protein coupled receptors family 1 profile domain-containing protein" evidence="6">
    <location>
        <begin position="28"/>
        <end position="345"/>
    </location>
</feature>
<feature type="transmembrane region" description="Helical" evidence="5">
    <location>
        <begin position="201"/>
        <end position="220"/>
    </location>
</feature>
<name>A0A7S4R9A9_9STRA</name>